<evidence type="ECO:0000256" key="3">
    <source>
        <dbReference type="ARBA" id="ARBA00022670"/>
    </source>
</evidence>
<accession>Q2HA87</accession>
<feature type="domain" description="CAAX prenyl protease 2/Lysostaphin resistance protein A-like" evidence="12">
    <location>
        <begin position="163"/>
        <end position="271"/>
    </location>
</feature>
<feature type="transmembrane region" description="Helical" evidence="11">
    <location>
        <begin position="198"/>
        <end position="216"/>
    </location>
</feature>
<feature type="transmembrane region" description="Helical" evidence="11">
    <location>
        <begin position="236"/>
        <end position="253"/>
    </location>
</feature>
<keyword evidence="5" id="KW-0378">Hydrolase</keyword>
<evidence type="ECO:0000256" key="4">
    <source>
        <dbReference type="ARBA" id="ARBA00022692"/>
    </source>
</evidence>
<keyword evidence="7 11" id="KW-1133">Transmembrane helix</keyword>
<dbReference type="GO" id="GO:0004222">
    <property type="term" value="F:metalloendopeptidase activity"/>
    <property type="evidence" value="ECO:0007669"/>
    <property type="project" value="InterPro"/>
</dbReference>
<reference evidence="14" key="1">
    <citation type="journal article" date="2015" name="Genome Announc.">
        <title>Draft genome sequence of the cellulolytic fungus Chaetomium globosum.</title>
        <authorList>
            <person name="Cuomo C.A."/>
            <person name="Untereiner W.A."/>
            <person name="Ma L.-J."/>
            <person name="Grabherr M."/>
            <person name="Birren B.W."/>
        </authorList>
    </citation>
    <scope>NUCLEOTIDE SEQUENCE [LARGE SCALE GENOMIC DNA]</scope>
    <source>
        <strain evidence="14">ATCC 6205 / CBS 148.51 / DSM 1962 / NBRC 6347 / NRRL 1970</strain>
    </source>
</reference>
<sequence>MPAISDTLRKFNPWHKGKYLRLKLYHAVPPPPPITTRAAYGLIALYALSYFVPFYLSRTTRPSPTLSRDSPSVIRARIRSVTLSCLACTAATYVVVSRARAGATTPLEGLHLLGLWPVALWDSLRVLFLTALLFAGPLFSYLVVDRGWADWARLEPLREVWSEWTTWRNIIAGPTTEEILFRTASIPLMQLAHCPPRTTILLTPVIFGLAHVHHLYEFRLMNPRLPLVAALARSVFQFAYTTLFGAYATFLFLRSGSLLAVCAVHAFCNCMGLPQVWGRVEPAPGPVAVSVPVPVMVGGERDALLQRRGGDAARPSIAWTVTYYVLLVGGAVMWYRNLWVLTESENGLVPSSAFSGGSAVGVGMGME</sequence>
<dbReference type="HOGENOM" id="CLU_049909_1_1_1"/>
<keyword evidence="8 11" id="KW-0472">Membrane</keyword>
<keyword evidence="3" id="KW-0645">Protease</keyword>
<keyword evidence="6" id="KW-0256">Endoplasmic reticulum</keyword>
<dbReference type="OMA" id="HSFCNWC"/>
<dbReference type="MEROPS" id="G05.002"/>
<evidence type="ECO:0000259" key="12">
    <source>
        <dbReference type="Pfam" id="PF02517"/>
    </source>
</evidence>
<dbReference type="GeneID" id="4389797"/>
<organism evidence="13 14">
    <name type="scientific">Chaetomium globosum (strain ATCC 6205 / CBS 148.51 / DSM 1962 / NBRC 6347 / NRRL 1970)</name>
    <name type="common">Soil fungus</name>
    <dbReference type="NCBI Taxonomy" id="306901"/>
    <lineage>
        <taxon>Eukaryota</taxon>
        <taxon>Fungi</taxon>
        <taxon>Dikarya</taxon>
        <taxon>Ascomycota</taxon>
        <taxon>Pezizomycotina</taxon>
        <taxon>Sordariomycetes</taxon>
        <taxon>Sordariomycetidae</taxon>
        <taxon>Sordariales</taxon>
        <taxon>Chaetomiaceae</taxon>
        <taxon>Chaetomium</taxon>
    </lineage>
</organism>
<dbReference type="Pfam" id="PF02517">
    <property type="entry name" value="Rce1-like"/>
    <property type="match status" value="1"/>
</dbReference>
<feature type="transmembrane region" description="Helical" evidence="11">
    <location>
        <begin position="317"/>
        <end position="335"/>
    </location>
</feature>
<proteinExistence type="inferred from homology"/>
<evidence type="ECO:0000256" key="6">
    <source>
        <dbReference type="ARBA" id="ARBA00022824"/>
    </source>
</evidence>
<evidence type="ECO:0000256" key="1">
    <source>
        <dbReference type="ARBA" id="ARBA00004477"/>
    </source>
</evidence>
<feature type="transmembrane region" description="Helical" evidence="11">
    <location>
        <begin position="124"/>
        <end position="144"/>
    </location>
</feature>
<evidence type="ECO:0000256" key="9">
    <source>
        <dbReference type="ARBA" id="ARBA00047280"/>
    </source>
</evidence>
<dbReference type="GO" id="GO:0071586">
    <property type="term" value="P:CAAX-box protein processing"/>
    <property type="evidence" value="ECO:0007669"/>
    <property type="project" value="InterPro"/>
</dbReference>
<evidence type="ECO:0000256" key="5">
    <source>
        <dbReference type="ARBA" id="ARBA00022801"/>
    </source>
</evidence>
<dbReference type="GO" id="GO:0005789">
    <property type="term" value="C:endoplasmic reticulum membrane"/>
    <property type="evidence" value="ECO:0007669"/>
    <property type="project" value="UniProtKB-SubCell"/>
</dbReference>
<dbReference type="STRING" id="306901.Q2HA87"/>
<evidence type="ECO:0000256" key="8">
    <source>
        <dbReference type="ARBA" id="ARBA00023136"/>
    </source>
</evidence>
<dbReference type="RefSeq" id="XP_001229383.1">
    <property type="nucleotide sequence ID" value="XM_001229382.1"/>
</dbReference>
<evidence type="ECO:0000256" key="10">
    <source>
        <dbReference type="ARBA" id="ARBA00049729"/>
    </source>
</evidence>
<dbReference type="InterPro" id="IPR003675">
    <property type="entry name" value="Rce1/LyrA-like_dom"/>
</dbReference>
<dbReference type="InParanoid" id="Q2HA87"/>
<evidence type="ECO:0000256" key="2">
    <source>
        <dbReference type="ARBA" id="ARBA00006897"/>
    </source>
</evidence>
<evidence type="ECO:0000256" key="7">
    <source>
        <dbReference type="ARBA" id="ARBA00022989"/>
    </source>
</evidence>
<comment type="subcellular location">
    <subcellularLocation>
        <location evidence="1">Endoplasmic reticulum membrane</location>
        <topology evidence="1">Multi-pass membrane protein</topology>
    </subcellularLocation>
</comment>
<dbReference type="EC" id="3.4.26.1" evidence="10"/>
<evidence type="ECO:0000256" key="11">
    <source>
        <dbReference type="SAM" id="Phobius"/>
    </source>
</evidence>
<dbReference type="FunCoup" id="Q2HA87">
    <property type="interactions" value="256"/>
</dbReference>
<dbReference type="VEuPathDB" id="FungiDB:CHGG_02867"/>
<dbReference type="InterPro" id="IPR039731">
    <property type="entry name" value="Rce1"/>
</dbReference>
<comment type="catalytic activity">
    <reaction evidence="9">
        <text>Hydrolyzes the peptide bond -P2-(S-farnesyl or geranylgeranyl)C-P1'-P2'-P3'-COOH where P1' and P2' are amino acids with aliphatic sidechains and P3' is any C-terminal residue.</text>
        <dbReference type="EC" id="3.4.26.1"/>
    </reaction>
</comment>
<evidence type="ECO:0000313" key="14">
    <source>
        <dbReference type="Proteomes" id="UP000001056"/>
    </source>
</evidence>
<keyword evidence="4 11" id="KW-0812">Transmembrane</keyword>
<dbReference type="PANTHER" id="PTHR13046">
    <property type="entry name" value="PROTEASE U48 CAAX PRENYL PROTEASE RCE1"/>
    <property type="match status" value="1"/>
</dbReference>
<feature type="transmembrane region" description="Helical" evidence="11">
    <location>
        <begin position="78"/>
        <end position="96"/>
    </location>
</feature>
<dbReference type="eggNOG" id="KOG4130">
    <property type="taxonomic scope" value="Eukaryota"/>
</dbReference>
<dbReference type="OrthoDB" id="271604at2759"/>
<dbReference type="AlphaFoldDB" id="Q2HA87"/>
<protein>
    <recommendedName>
        <fullName evidence="10">intramembrane prenyl-peptidase Rce1</fullName>
        <ecNumber evidence="10">3.4.26.1</ecNumber>
    </recommendedName>
</protein>
<gene>
    <name evidence="13" type="ORF">CHGG_02867</name>
</gene>
<dbReference type="Proteomes" id="UP000001056">
    <property type="component" value="Unassembled WGS sequence"/>
</dbReference>
<feature type="transmembrane region" description="Helical" evidence="11">
    <location>
        <begin position="38"/>
        <end position="57"/>
    </location>
</feature>
<comment type="similarity">
    <text evidence="2">Belongs to the peptidase U48 family.</text>
</comment>
<dbReference type="EMBL" id="CH408030">
    <property type="protein sequence ID" value="EAQ90932.1"/>
    <property type="molecule type" value="Genomic_DNA"/>
</dbReference>
<name>Q2HA87_CHAGB</name>
<evidence type="ECO:0000313" key="13">
    <source>
        <dbReference type="EMBL" id="EAQ90932.1"/>
    </source>
</evidence>
<keyword evidence="14" id="KW-1185">Reference proteome</keyword>
<dbReference type="PANTHER" id="PTHR13046:SF0">
    <property type="entry name" value="CAAX PRENYL PROTEASE 2"/>
    <property type="match status" value="1"/>
</dbReference>